<gene>
    <name evidence="1" type="ORF">RRG08_032999</name>
</gene>
<keyword evidence="2" id="KW-1185">Reference proteome</keyword>
<sequence length="74" mass="8539">MACSSWRATKIWPELRRLQVKFVYLPKPEKAKQCDANSAPSIHPLNDTEAEQQSRQVFFQALYASIDQNSHVFS</sequence>
<evidence type="ECO:0000313" key="2">
    <source>
        <dbReference type="Proteomes" id="UP001283361"/>
    </source>
</evidence>
<proteinExistence type="predicted"/>
<protein>
    <submittedName>
        <fullName evidence="1">Uncharacterized protein</fullName>
    </submittedName>
</protein>
<dbReference type="Proteomes" id="UP001283361">
    <property type="component" value="Unassembled WGS sequence"/>
</dbReference>
<accession>A0AAE0YRZ6</accession>
<dbReference type="AlphaFoldDB" id="A0AAE0YRZ6"/>
<dbReference type="EMBL" id="JAWDGP010005555">
    <property type="protein sequence ID" value="KAK3756114.1"/>
    <property type="molecule type" value="Genomic_DNA"/>
</dbReference>
<name>A0AAE0YRZ6_9GAST</name>
<evidence type="ECO:0000313" key="1">
    <source>
        <dbReference type="EMBL" id="KAK3756114.1"/>
    </source>
</evidence>
<comment type="caution">
    <text evidence="1">The sequence shown here is derived from an EMBL/GenBank/DDBJ whole genome shotgun (WGS) entry which is preliminary data.</text>
</comment>
<organism evidence="1 2">
    <name type="scientific">Elysia crispata</name>
    <name type="common">lettuce slug</name>
    <dbReference type="NCBI Taxonomy" id="231223"/>
    <lineage>
        <taxon>Eukaryota</taxon>
        <taxon>Metazoa</taxon>
        <taxon>Spiralia</taxon>
        <taxon>Lophotrochozoa</taxon>
        <taxon>Mollusca</taxon>
        <taxon>Gastropoda</taxon>
        <taxon>Heterobranchia</taxon>
        <taxon>Euthyneura</taxon>
        <taxon>Panpulmonata</taxon>
        <taxon>Sacoglossa</taxon>
        <taxon>Placobranchoidea</taxon>
        <taxon>Plakobranchidae</taxon>
        <taxon>Elysia</taxon>
    </lineage>
</organism>
<reference evidence="1" key="1">
    <citation type="journal article" date="2023" name="G3 (Bethesda)">
        <title>A reference genome for the long-term kleptoplast-retaining sea slug Elysia crispata morphotype clarki.</title>
        <authorList>
            <person name="Eastman K.E."/>
            <person name="Pendleton A.L."/>
            <person name="Shaikh M.A."/>
            <person name="Suttiyut T."/>
            <person name="Ogas R."/>
            <person name="Tomko P."/>
            <person name="Gavelis G."/>
            <person name="Widhalm J.R."/>
            <person name="Wisecaver J.H."/>
        </authorList>
    </citation>
    <scope>NUCLEOTIDE SEQUENCE</scope>
    <source>
        <strain evidence="1">ECLA1</strain>
    </source>
</reference>